<keyword evidence="3" id="KW-0408">Iron</keyword>
<evidence type="ECO:0000256" key="3">
    <source>
        <dbReference type="ARBA" id="ARBA00023004"/>
    </source>
</evidence>
<dbReference type="SUPFAM" id="SSF50022">
    <property type="entry name" value="ISP domain"/>
    <property type="match status" value="1"/>
</dbReference>
<protein>
    <submittedName>
        <fullName evidence="8">Rieske 2Fe-2S domain-containing protein</fullName>
    </submittedName>
</protein>
<evidence type="ECO:0000256" key="1">
    <source>
        <dbReference type="ARBA" id="ARBA00022714"/>
    </source>
</evidence>
<keyword evidence="4" id="KW-0411">Iron-sulfur</keyword>
<keyword evidence="1" id="KW-0001">2Fe-2S</keyword>
<dbReference type="PANTHER" id="PTHR21496">
    <property type="entry name" value="FERREDOXIN-RELATED"/>
    <property type="match status" value="1"/>
</dbReference>
<dbReference type="Pfam" id="PF00355">
    <property type="entry name" value="Rieske"/>
    <property type="match status" value="1"/>
</dbReference>
<evidence type="ECO:0000259" key="7">
    <source>
        <dbReference type="PROSITE" id="PS51296"/>
    </source>
</evidence>
<comment type="similarity">
    <text evidence="6">Belongs to the bacterial ring-hydroxylating dioxygenase ferredoxin component family.</text>
</comment>
<dbReference type="InterPro" id="IPR036922">
    <property type="entry name" value="Rieske_2Fe-2S_sf"/>
</dbReference>
<feature type="domain" description="Rieske" evidence="7">
    <location>
        <begin position="9"/>
        <end position="104"/>
    </location>
</feature>
<keyword evidence="9" id="KW-1185">Reference proteome</keyword>
<evidence type="ECO:0000313" key="9">
    <source>
        <dbReference type="Proteomes" id="UP001319180"/>
    </source>
</evidence>
<name>A0AAP2GHP5_9BACT</name>
<sequence length="106" mass="12159">MEWIKIFSSVTEAKEKLPAGKPRLLLVHDRRIALVHYGDDFYAVQDACTHNHESLSKGHVNHVGEIICPWHNYRFELKTGRATDSSCRDLETYPIKTDESGFFIGI</sequence>
<dbReference type="PANTHER" id="PTHR21496:SF0">
    <property type="entry name" value="RIESKE DOMAIN-CONTAINING PROTEIN"/>
    <property type="match status" value="1"/>
</dbReference>
<comment type="caution">
    <text evidence="8">The sequence shown here is derived from an EMBL/GenBank/DDBJ whole genome shotgun (WGS) entry which is preliminary data.</text>
</comment>
<evidence type="ECO:0000256" key="2">
    <source>
        <dbReference type="ARBA" id="ARBA00022723"/>
    </source>
</evidence>
<accession>A0AAP2GHP5</accession>
<dbReference type="InterPro" id="IPR017941">
    <property type="entry name" value="Rieske_2Fe-2S"/>
</dbReference>
<proteinExistence type="inferred from homology"/>
<dbReference type="PROSITE" id="PS51296">
    <property type="entry name" value="RIESKE"/>
    <property type="match status" value="1"/>
</dbReference>
<dbReference type="AlphaFoldDB" id="A0AAP2GHP5"/>
<reference evidence="8 9" key="1">
    <citation type="submission" date="2021-05" db="EMBL/GenBank/DDBJ databases">
        <title>A Polyphasic approach of four new species of the genus Ohtaekwangia: Ohtaekwangia histidinii sp. nov., Ohtaekwangia cretensis sp. nov., Ohtaekwangia indiensis sp. nov., Ohtaekwangia reichenbachii sp. nov. from diverse environment.</title>
        <authorList>
            <person name="Octaviana S."/>
        </authorList>
    </citation>
    <scope>NUCLEOTIDE SEQUENCE [LARGE SCALE GENOMIC DNA]</scope>
    <source>
        <strain evidence="8 9">PWU37</strain>
    </source>
</reference>
<dbReference type="GO" id="GO:0046872">
    <property type="term" value="F:metal ion binding"/>
    <property type="evidence" value="ECO:0007669"/>
    <property type="project" value="UniProtKB-KW"/>
</dbReference>
<evidence type="ECO:0000313" key="8">
    <source>
        <dbReference type="EMBL" id="MBT1686645.1"/>
    </source>
</evidence>
<dbReference type="EMBL" id="JAHESC010000010">
    <property type="protein sequence ID" value="MBT1686645.1"/>
    <property type="molecule type" value="Genomic_DNA"/>
</dbReference>
<evidence type="ECO:0000256" key="6">
    <source>
        <dbReference type="ARBA" id="ARBA00038001"/>
    </source>
</evidence>
<evidence type="ECO:0000256" key="5">
    <source>
        <dbReference type="ARBA" id="ARBA00034078"/>
    </source>
</evidence>
<dbReference type="RefSeq" id="WP_254089882.1">
    <property type="nucleotide sequence ID" value="NZ_JAHESC010000010.1"/>
</dbReference>
<dbReference type="GO" id="GO:0051537">
    <property type="term" value="F:2 iron, 2 sulfur cluster binding"/>
    <property type="evidence" value="ECO:0007669"/>
    <property type="project" value="UniProtKB-KW"/>
</dbReference>
<evidence type="ECO:0000256" key="4">
    <source>
        <dbReference type="ARBA" id="ARBA00023014"/>
    </source>
</evidence>
<keyword evidence="2" id="KW-0479">Metal-binding</keyword>
<comment type="cofactor">
    <cofactor evidence="5">
        <name>[2Fe-2S] cluster</name>
        <dbReference type="ChEBI" id="CHEBI:190135"/>
    </cofactor>
</comment>
<dbReference type="Gene3D" id="2.102.10.10">
    <property type="entry name" value="Rieske [2Fe-2S] iron-sulphur domain"/>
    <property type="match status" value="1"/>
</dbReference>
<gene>
    <name evidence="8" type="ORF">KK078_08765</name>
</gene>
<dbReference type="Proteomes" id="UP001319180">
    <property type="component" value="Unassembled WGS sequence"/>
</dbReference>
<organism evidence="8 9">
    <name type="scientific">Dawidia soli</name>
    <dbReference type="NCBI Taxonomy" id="2782352"/>
    <lineage>
        <taxon>Bacteria</taxon>
        <taxon>Pseudomonadati</taxon>
        <taxon>Bacteroidota</taxon>
        <taxon>Cytophagia</taxon>
        <taxon>Cytophagales</taxon>
        <taxon>Chryseotaleaceae</taxon>
        <taxon>Dawidia</taxon>
    </lineage>
</organism>